<dbReference type="GO" id="GO:0016135">
    <property type="term" value="P:saponin biosynthetic process"/>
    <property type="evidence" value="ECO:0007669"/>
    <property type="project" value="UniProtKB-ARBA"/>
</dbReference>
<dbReference type="InterPro" id="IPR050481">
    <property type="entry name" value="UDP-glycosyltransf_plant"/>
</dbReference>
<dbReference type="Pfam" id="PF00201">
    <property type="entry name" value="UDPGT"/>
    <property type="match status" value="1"/>
</dbReference>
<dbReference type="SUPFAM" id="SSF53756">
    <property type="entry name" value="UDP-Glycosyltransferase/glycogen phosphorylase"/>
    <property type="match status" value="1"/>
</dbReference>
<keyword evidence="4" id="KW-0328">Glycosyltransferase</keyword>
<evidence type="ECO:0000256" key="2">
    <source>
        <dbReference type="ARBA" id="ARBA00009995"/>
    </source>
</evidence>
<dbReference type="InterPro" id="IPR035595">
    <property type="entry name" value="UDP_glycos_trans_CS"/>
</dbReference>
<name>A7M6J3_DIACA</name>
<comment type="similarity">
    <text evidence="2 4">Belongs to the UDP-glycosyltransferase family.</text>
</comment>
<comment type="pathway">
    <text evidence="1">Secondary metabolite biosynthesis; terpenoid biosynthesis.</text>
</comment>
<evidence type="ECO:0000256" key="1">
    <source>
        <dbReference type="ARBA" id="ARBA00004721"/>
    </source>
</evidence>
<evidence type="ECO:0000256" key="5">
    <source>
        <dbReference type="RuleBase" id="RU362057"/>
    </source>
</evidence>
<reference evidence="6" key="1">
    <citation type="journal article" date="2011" name="Plant Biotechnol. (Sheffield)">
        <title>Isolation of cDNAs encoding tetrahydroxychalcone 2'-glucosyltransferase activity from carnation, cyclamen, and catharanthus.</title>
        <authorList>
            <person name="Togami J."/>
            <person name="Okuhara H."/>
            <person name="Nakamura N."/>
            <person name="Ishiguro K."/>
            <person name="Hirose C."/>
            <person name="Ochiai M."/>
            <person name="Fukui Y."/>
            <person name="Yamaguchi M."/>
            <person name="Tanaka Y."/>
        </authorList>
    </citation>
    <scope>NUCLEOTIDE SEQUENCE</scope>
</reference>
<dbReference type="CAZy" id="GT1">
    <property type="family name" value="Glycosyltransferase Family 1"/>
</dbReference>
<evidence type="ECO:0000256" key="4">
    <source>
        <dbReference type="RuleBase" id="RU003718"/>
    </source>
</evidence>
<dbReference type="GO" id="GO:0016104">
    <property type="term" value="P:triterpenoid biosynthetic process"/>
    <property type="evidence" value="ECO:0007669"/>
    <property type="project" value="UniProtKB-ARBA"/>
</dbReference>
<dbReference type="AlphaFoldDB" id="A7M6J3"/>
<dbReference type="Gene3D" id="3.40.50.2000">
    <property type="entry name" value="Glycogen Phosphorylase B"/>
    <property type="match status" value="2"/>
</dbReference>
<dbReference type="PANTHER" id="PTHR48049:SF34">
    <property type="entry name" value="UDP-GLYCOSYLTRANSFERASE 79B30-LIKE"/>
    <property type="match status" value="1"/>
</dbReference>
<dbReference type="PROSITE" id="PS00375">
    <property type="entry name" value="UDPGT"/>
    <property type="match status" value="1"/>
</dbReference>
<gene>
    <name evidence="6" type="primary">DcS22F3</name>
</gene>
<dbReference type="PANTHER" id="PTHR48049">
    <property type="entry name" value="GLYCOSYLTRANSFERASE"/>
    <property type="match status" value="1"/>
</dbReference>
<evidence type="ECO:0000256" key="3">
    <source>
        <dbReference type="ARBA" id="ARBA00022679"/>
    </source>
</evidence>
<dbReference type="GO" id="GO:0035251">
    <property type="term" value="F:UDP-glucosyltransferase activity"/>
    <property type="evidence" value="ECO:0007669"/>
    <property type="project" value="InterPro"/>
</dbReference>
<evidence type="ECO:0000313" key="6">
    <source>
        <dbReference type="EMBL" id="BAF75891.1"/>
    </source>
</evidence>
<dbReference type="EMBL" id="AB294391">
    <property type="protein sequence ID" value="BAF75891.1"/>
    <property type="molecule type" value="mRNA"/>
</dbReference>
<protein>
    <recommendedName>
        <fullName evidence="5">Glycosyltransferase</fullName>
        <ecNumber evidence="5">2.4.1.-</ecNumber>
    </recommendedName>
</protein>
<sequence>MSHNNGTPLHIAMYPWLAMGHITSFLRIGNKLAERGHRISFFLPPKTQLRFTSQNHYPELITFISITLPPVDGFPAEAETTNDISAHARPLLMTAMDLTKDTIEAHLVDLRPNFVFFDFTCWMPELAHKHGIKPIYYMSALLVRAAYILHLSVITPKGQPIKEAHLMSPLPLLPSPHMTHRAHEARSLIEAFHLDFGGGLTLLDRVGKSSRECDAIGIKTCREMEEIYYEFVEKKYGKPVLTAGPVLPDPISTKLDERFNKWLASFGFDQVIYCAFGSECTINLVAFQELVLGLELTGSPFLAALKAPTGHDIIESALPEGFLERTKDRGIVYGGWVQQQLILRHPSVGCFVTHCGAGSLSEAMVNKCQLVMIPHAVDQFINAKMMSLELRVGVEVERRDEDGFFSREDVRKAVESVMDENSVLGKEVMANHAKWREFILKDGIEESYISGFIDKLYDLLR</sequence>
<proteinExistence type="evidence at transcript level"/>
<dbReference type="InterPro" id="IPR002213">
    <property type="entry name" value="UDP_glucos_trans"/>
</dbReference>
<dbReference type="CDD" id="cd03784">
    <property type="entry name" value="GT1_Gtf-like"/>
    <property type="match status" value="1"/>
</dbReference>
<dbReference type="EC" id="2.4.1.-" evidence="5"/>
<organism evidence="6">
    <name type="scientific">Dianthus caryophyllus</name>
    <name type="common">Carnation</name>
    <name type="synonym">Clove pink</name>
    <dbReference type="NCBI Taxonomy" id="3570"/>
    <lineage>
        <taxon>Eukaryota</taxon>
        <taxon>Viridiplantae</taxon>
        <taxon>Streptophyta</taxon>
        <taxon>Embryophyta</taxon>
        <taxon>Tracheophyta</taxon>
        <taxon>Spermatophyta</taxon>
        <taxon>Magnoliopsida</taxon>
        <taxon>eudicotyledons</taxon>
        <taxon>Gunneridae</taxon>
        <taxon>Pentapetalae</taxon>
        <taxon>Caryophyllales</taxon>
        <taxon>Caryophyllaceae</taxon>
        <taxon>Caryophylleae</taxon>
        <taxon>Dianthus</taxon>
    </lineage>
</organism>
<keyword evidence="3 4" id="KW-0808">Transferase</keyword>
<accession>A7M6J3</accession>
<dbReference type="FunFam" id="3.40.50.2000:FF:000037">
    <property type="entry name" value="Glycosyltransferase"/>
    <property type="match status" value="1"/>
</dbReference>